<feature type="compositionally biased region" description="Pro residues" evidence="1">
    <location>
        <begin position="834"/>
        <end position="855"/>
    </location>
</feature>
<dbReference type="EMBL" id="JAAPAO010000050">
    <property type="protein sequence ID" value="KAF4675239.1"/>
    <property type="molecule type" value="Genomic_DNA"/>
</dbReference>
<keyword evidence="2" id="KW-0472">Membrane</keyword>
<gene>
    <name evidence="3" type="ORF">FOL47_008078</name>
</gene>
<evidence type="ECO:0000313" key="3">
    <source>
        <dbReference type="EMBL" id="KAF4675239.1"/>
    </source>
</evidence>
<keyword evidence="2" id="KW-0812">Transmembrane</keyword>
<keyword evidence="4" id="KW-1185">Reference proteome</keyword>
<sequence>MMFRGIGKKAVWGVARRPPVTTTVATRIHQRPPTMVDQGYLSKAFCSSSANLGAPKLGELDPAAPNFHNSLKEVLNQSDQVSSLPLADRLQLLTAIVQHGKYDASSPEIKQLLDSTVSEARDGSLTTSEDLLHLSWVLCGLKQKDALRSLLPVIKRNIQEPELLAYVMHYLRMSDAKGELATHDFRTIDPLVSLCTAQLDQLSDAGVRLLLGELAACNFATKAGREFLERTTPSLASGLSPRLTELDQPSITVLGALTAAAKPVTDEETAAVEAISSAAVSADLTDLTFSTLIGCLKISEITGCRGQLALKLYDRALELSKEATYEQAVAMAPEVCGKEWPKPGREAMVQNCMAVMKKELIDGFINLDGRLPDLALLSELLWISGRRDRVTLKRISDRVSRPEIKEQAIAQGLAPFDSAGHAGITSIMKAFTTHAFWHPGTVEVINEVLTSPNCWSKLRDNRTQMAHQTALYLLGTQYYNEEVMRPMVDDVTRSVAACGFFGGQGRFVYYGAITFALGELGYRHEGFVNAVYESVRDCFSRGQWDSFFNGDARFEDQRLQAIIHTLYGLTLLGLSDYFIFTLLNITVECIVILILQFISLTTVVILALLLILTLEYTRSDWNLILDGFFGMDGLENWIYDPSTFKYRQVVLIAQTADEETMQKLSPKARCALESIRSNFSSFDRNGDNEESRRSREVAEFAERVKKACPNIISATGVEVGMYRVDMRFTIPKETAAELLEGEGAELDCDFTVGVPYRSRTQLLRNSKGEFQYSKGSAKFSDAQVSRYSGWDAVYPVTEFEAAEMAASPNATAIPPEGKSEAPHETERVTERAAPLPPMPPRRVVTPPPPPPPPRH</sequence>
<feature type="compositionally biased region" description="Basic and acidic residues" evidence="1">
    <location>
        <begin position="817"/>
        <end position="830"/>
    </location>
</feature>
<evidence type="ECO:0000313" key="4">
    <source>
        <dbReference type="Proteomes" id="UP000591131"/>
    </source>
</evidence>
<dbReference type="AlphaFoldDB" id="A0A7J6MUG3"/>
<feature type="transmembrane region" description="Helical" evidence="2">
    <location>
        <begin position="591"/>
        <end position="614"/>
    </location>
</feature>
<dbReference type="OrthoDB" id="432543at2759"/>
<dbReference type="Proteomes" id="UP000591131">
    <property type="component" value="Unassembled WGS sequence"/>
</dbReference>
<evidence type="ECO:0000256" key="2">
    <source>
        <dbReference type="SAM" id="Phobius"/>
    </source>
</evidence>
<organism evidence="3 4">
    <name type="scientific">Perkinsus chesapeaki</name>
    <name type="common">Clam parasite</name>
    <name type="synonym">Perkinsus andrewsi</name>
    <dbReference type="NCBI Taxonomy" id="330153"/>
    <lineage>
        <taxon>Eukaryota</taxon>
        <taxon>Sar</taxon>
        <taxon>Alveolata</taxon>
        <taxon>Perkinsozoa</taxon>
        <taxon>Perkinsea</taxon>
        <taxon>Perkinsida</taxon>
        <taxon>Perkinsidae</taxon>
        <taxon>Perkinsus</taxon>
    </lineage>
</organism>
<accession>A0A7J6MUG3</accession>
<proteinExistence type="predicted"/>
<name>A0A7J6MUG3_PERCH</name>
<evidence type="ECO:0000256" key="1">
    <source>
        <dbReference type="SAM" id="MobiDB-lite"/>
    </source>
</evidence>
<feature type="transmembrane region" description="Helical" evidence="2">
    <location>
        <begin position="566"/>
        <end position="585"/>
    </location>
</feature>
<keyword evidence="2" id="KW-1133">Transmembrane helix</keyword>
<reference evidence="3 4" key="1">
    <citation type="submission" date="2020-04" db="EMBL/GenBank/DDBJ databases">
        <title>Perkinsus chesapeaki whole genome sequence.</title>
        <authorList>
            <person name="Bogema D.R."/>
        </authorList>
    </citation>
    <scope>NUCLEOTIDE SEQUENCE [LARGE SCALE GENOMIC DNA]</scope>
    <source>
        <strain evidence="3">ATCC PRA-425</strain>
    </source>
</reference>
<comment type="caution">
    <text evidence="3">The sequence shown here is derived from an EMBL/GenBank/DDBJ whole genome shotgun (WGS) entry which is preliminary data.</text>
</comment>
<protein>
    <submittedName>
        <fullName evidence="3">Uncharacterized protein</fullName>
    </submittedName>
</protein>
<feature type="region of interest" description="Disordered" evidence="1">
    <location>
        <begin position="805"/>
        <end position="855"/>
    </location>
</feature>